<dbReference type="GO" id="GO:0016226">
    <property type="term" value="P:iron-sulfur cluster assembly"/>
    <property type="evidence" value="ECO:0007669"/>
    <property type="project" value="InterPro"/>
</dbReference>
<sequence>MSVEVYQENIREFSSKRQEPEWLRQKRLASLALVAELDLPKLEKTNVKSWGFTDFVPVPSEQSVQTLQQLPASIRDSIAAGDVGTGLYVQKNQESIFEQVDPELQKQGVIFTSLEQAIQEHGELVEKYLLQAFQNNEHQVAALHGALLSGAFLYVPRNVEVKVPQQAIFALAGNRTAAFPHLLVVAETGSKVEVIANYFDYEGRPTVLNSVIEVYVKPSAHVQVTTVNHTSSSVVDTIYRRAIVERDGHLEWVIGDFSSGRLLSDQTTYLRGEGAHVGVKSLALGAGSLRSNITSSISHFARHTTSDIQARSVVKDEATNILNSITKIEKGASQSDGQQSGKVLMLDSEARGDANPILLIDENDVTAGHAASVGRVDPLQLYYLMSRGISRAEAEKLIVFGFLDAVIREIPSESLQNHLRQIVERKFDQ</sequence>
<dbReference type="InterPro" id="IPR045595">
    <property type="entry name" value="SufBD_N"/>
</dbReference>
<comment type="similarity">
    <text evidence="1">Belongs to the iron-sulfur cluster assembly SufBD family.</text>
</comment>
<dbReference type="SUPFAM" id="SSF101960">
    <property type="entry name" value="Stabilizer of iron transporter SufD"/>
    <property type="match status" value="1"/>
</dbReference>
<dbReference type="InterPro" id="IPR000825">
    <property type="entry name" value="SUF_FeS_clus_asmbl_SufBD_core"/>
</dbReference>
<dbReference type="AlphaFoldDB" id="A0A1M4ZEG7"/>
<dbReference type="STRING" id="112248.SAMN05444392_10911"/>
<protein>
    <submittedName>
        <fullName evidence="4">Fe-S cluster assembly protein SufD</fullName>
    </submittedName>
</protein>
<dbReference type="InterPro" id="IPR055346">
    <property type="entry name" value="Fe-S_cluster_assembly_SufBD"/>
</dbReference>
<dbReference type="Pfam" id="PF19295">
    <property type="entry name" value="SufBD_N"/>
    <property type="match status" value="1"/>
</dbReference>
<keyword evidence="5" id="KW-1185">Reference proteome</keyword>
<feature type="domain" description="SUF system FeS cluster assembly SufBD N-terminal" evidence="3">
    <location>
        <begin position="87"/>
        <end position="166"/>
    </location>
</feature>
<reference evidence="4 5" key="1">
    <citation type="submission" date="2016-11" db="EMBL/GenBank/DDBJ databases">
        <authorList>
            <person name="Jaros S."/>
            <person name="Januszkiewicz K."/>
            <person name="Wedrychowicz H."/>
        </authorList>
    </citation>
    <scope>NUCLEOTIDE SEQUENCE [LARGE SCALE GENOMIC DNA]</scope>
    <source>
        <strain evidence="4 5">DSM 44666</strain>
    </source>
</reference>
<dbReference type="InterPro" id="IPR037284">
    <property type="entry name" value="SUF_FeS_clus_asmbl_SufBD_sf"/>
</dbReference>
<dbReference type="PANTHER" id="PTHR30508:SF1">
    <property type="entry name" value="UPF0051 PROTEIN ABCI8, CHLOROPLASTIC-RELATED"/>
    <property type="match status" value="1"/>
</dbReference>
<dbReference type="InterPro" id="IPR011542">
    <property type="entry name" value="SUF_FeS_clus_asmbl_SufD"/>
</dbReference>
<organism evidence="4 5">
    <name type="scientific">Seinonella peptonophila</name>
    <dbReference type="NCBI Taxonomy" id="112248"/>
    <lineage>
        <taxon>Bacteria</taxon>
        <taxon>Bacillati</taxon>
        <taxon>Bacillota</taxon>
        <taxon>Bacilli</taxon>
        <taxon>Bacillales</taxon>
        <taxon>Thermoactinomycetaceae</taxon>
        <taxon>Seinonella</taxon>
    </lineage>
</organism>
<accession>A0A1M4ZEG7</accession>
<dbReference type="NCBIfam" id="TIGR01981">
    <property type="entry name" value="sufD"/>
    <property type="match status" value="1"/>
</dbReference>
<feature type="domain" description="SUF system FeS cluster assembly SufBD core" evidence="2">
    <location>
        <begin position="172"/>
        <end position="402"/>
    </location>
</feature>
<evidence type="ECO:0000259" key="3">
    <source>
        <dbReference type="Pfam" id="PF19295"/>
    </source>
</evidence>
<dbReference type="Pfam" id="PF01458">
    <property type="entry name" value="SUFBD_core"/>
    <property type="match status" value="1"/>
</dbReference>
<evidence type="ECO:0000313" key="4">
    <source>
        <dbReference type="EMBL" id="SHF16443.1"/>
    </source>
</evidence>
<evidence type="ECO:0000313" key="5">
    <source>
        <dbReference type="Proteomes" id="UP000184476"/>
    </source>
</evidence>
<evidence type="ECO:0000259" key="2">
    <source>
        <dbReference type="Pfam" id="PF01458"/>
    </source>
</evidence>
<gene>
    <name evidence="4" type="ORF">SAMN05444392_10911</name>
</gene>
<dbReference type="RefSeq" id="WP_175552370.1">
    <property type="nucleotide sequence ID" value="NZ_FQVL01000009.1"/>
</dbReference>
<dbReference type="PANTHER" id="PTHR30508">
    <property type="entry name" value="FES CLUSTER ASSEMBLY PROTEIN SUF"/>
    <property type="match status" value="1"/>
</dbReference>
<name>A0A1M4ZEG7_9BACL</name>
<dbReference type="EMBL" id="FQVL01000009">
    <property type="protein sequence ID" value="SHF16443.1"/>
    <property type="molecule type" value="Genomic_DNA"/>
</dbReference>
<evidence type="ECO:0000256" key="1">
    <source>
        <dbReference type="ARBA" id="ARBA00043967"/>
    </source>
</evidence>
<proteinExistence type="inferred from homology"/>
<dbReference type="Proteomes" id="UP000184476">
    <property type="component" value="Unassembled WGS sequence"/>
</dbReference>